<evidence type="ECO:0000313" key="1">
    <source>
        <dbReference type="EMBL" id="AKS46622.1"/>
    </source>
</evidence>
<organism evidence="1 2">
    <name type="scientific">Octadecabacter temperatus</name>
    <dbReference type="NCBI Taxonomy" id="1458307"/>
    <lineage>
        <taxon>Bacteria</taxon>
        <taxon>Pseudomonadati</taxon>
        <taxon>Pseudomonadota</taxon>
        <taxon>Alphaproteobacteria</taxon>
        <taxon>Rhodobacterales</taxon>
        <taxon>Roseobacteraceae</taxon>
        <taxon>Octadecabacter</taxon>
    </lineage>
</organism>
<dbReference type="EMBL" id="CP012160">
    <property type="protein sequence ID" value="AKS46622.1"/>
    <property type="molecule type" value="Genomic_DNA"/>
</dbReference>
<dbReference type="KEGG" id="otm:OSB_20830"/>
<proteinExistence type="predicted"/>
<keyword evidence="2" id="KW-1185">Reference proteome</keyword>
<dbReference type="STRING" id="1458307.OSB_20830"/>
<reference evidence="1 2" key="1">
    <citation type="journal article" date="2015" name="Genome Announc.">
        <title>Closed Genome Sequence of Octadecabacter temperatus SB1, the First Mesophilic Species of the Genus Octadecabacter.</title>
        <authorList>
            <person name="Voget S."/>
            <person name="Billerbeck S."/>
            <person name="Simon M."/>
            <person name="Daniel R."/>
        </authorList>
    </citation>
    <scope>NUCLEOTIDE SEQUENCE [LARGE SCALE GENOMIC DNA]</scope>
    <source>
        <strain evidence="1 2">SB1</strain>
    </source>
</reference>
<dbReference type="Proteomes" id="UP000067444">
    <property type="component" value="Chromosome"/>
</dbReference>
<sequence>MRVLALVVTTMFGSSAMAEDADIPQEDVTGFEACFIQLMIDNPDNAMLEVMGPIVCGERHVPMGQSCDALGYVLFDRRDACKQDDLVFWQTQVETRAAAAVDAGRAGVGMLHLSGLERCQDEIDDGPERLECEIEINWRTSMEFIAADLVAELVGDTE</sequence>
<evidence type="ECO:0000313" key="2">
    <source>
        <dbReference type="Proteomes" id="UP000067444"/>
    </source>
</evidence>
<protein>
    <submittedName>
        <fullName evidence="1">Uncharacterized protein</fullName>
    </submittedName>
</protein>
<accession>A0A0K0Y6X9</accession>
<gene>
    <name evidence="1" type="ORF">OSB_20830</name>
</gene>
<name>A0A0K0Y6X9_9RHOB</name>
<dbReference type="AlphaFoldDB" id="A0A0K0Y6X9"/>